<dbReference type="Proteomes" id="UP001162060">
    <property type="component" value="Unassembled WGS sequence"/>
</dbReference>
<organism evidence="2 3">
    <name type="scientific">Peronospora matthiolae</name>
    <dbReference type="NCBI Taxonomy" id="2874970"/>
    <lineage>
        <taxon>Eukaryota</taxon>
        <taxon>Sar</taxon>
        <taxon>Stramenopiles</taxon>
        <taxon>Oomycota</taxon>
        <taxon>Peronosporomycetes</taxon>
        <taxon>Peronosporales</taxon>
        <taxon>Peronosporaceae</taxon>
        <taxon>Peronospora</taxon>
    </lineage>
</organism>
<dbReference type="EMBL" id="CAKLBY020000172">
    <property type="protein sequence ID" value="CAK7931119.1"/>
    <property type="molecule type" value="Genomic_DNA"/>
</dbReference>
<protein>
    <submittedName>
        <fullName evidence="2">Uncharacterized protein</fullName>
    </submittedName>
</protein>
<evidence type="ECO:0000256" key="1">
    <source>
        <dbReference type="SAM" id="MobiDB-lite"/>
    </source>
</evidence>
<feature type="region of interest" description="Disordered" evidence="1">
    <location>
        <begin position="48"/>
        <end position="78"/>
    </location>
</feature>
<name>A0AAV1U929_9STRA</name>
<evidence type="ECO:0000313" key="3">
    <source>
        <dbReference type="Proteomes" id="UP001162060"/>
    </source>
</evidence>
<evidence type="ECO:0000313" key="2">
    <source>
        <dbReference type="EMBL" id="CAK7931119.1"/>
    </source>
</evidence>
<accession>A0AAV1U929</accession>
<sequence length="78" mass="8623">MSDQTLDDVLKTDIPSEPPALHSRLPMFSFPQMTIGLDHDVSAFPISGQQHAADGRKNPLDGKIPSDREIPPDCERLK</sequence>
<comment type="caution">
    <text evidence="2">The sequence shown here is derived from an EMBL/GenBank/DDBJ whole genome shotgun (WGS) entry which is preliminary data.</text>
</comment>
<proteinExistence type="predicted"/>
<feature type="compositionally biased region" description="Basic and acidic residues" evidence="1">
    <location>
        <begin position="53"/>
        <end position="78"/>
    </location>
</feature>
<gene>
    <name evidence="2" type="ORF">PM001_LOCUS16269</name>
</gene>
<reference evidence="2" key="1">
    <citation type="submission" date="2024-01" db="EMBL/GenBank/DDBJ databases">
        <authorList>
            <person name="Webb A."/>
        </authorList>
    </citation>
    <scope>NUCLEOTIDE SEQUENCE</scope>
    <source>
        <strain evidence="2">Pm1</strain>
    </source>
</reference>
<dbReference type="AlphaFoldDB" id="A0AAV1U929"/>